<comment type="similarity">
    <text evidence="6">Belongs to the AAA ATPase family. Highly divergent.</text>
</comment>
<protein>
    <recommendedName>
        <fullName evidence="7">Uncharacterized AAA domain-containing protein ycf46</fullName>
    </recommendedName>
</protein>
<reference evidence="9" key="2">
    <citation type="submission" date="2019-04" db="EMBL/GenBank/DDBJ databases">
        <authorList>
            <person name="Pasella M."/>
        </authorList>
    </citation>
    <scope>NUCLEOTIDE SEQUENCE</scope>
    <source>
        <strain evidence="9">PD2926</strain>
    </source>
</reference>
<sequence>MNFEKKIIALLSSRNCFIYIKTYEEDRLEYTLNYLSNNILINQLYSWDFIDGYKNIPNEAHKAIRNPLEALNFIQSFDLETQKIFLLKDFDNFMNDISIIRKLKNLYLWLNTSNSSIIISAQDINIPSSIQRYFSSIDFPLPNYREITEELNRLIKIFNIQKEIPLENITSAYQGFPIDRIRKSFAKIATHDMAKINMISCILQEKKEIIEQNNILEFYPSYHKLSDIGGLKNLKMWLKKRSLSLSIKAQNYGLPNPKGILLVGIQGTGKSMSAKAISLEWQLPLLKLDMGKIFAGIIGESESRMRQMILLSEQISPCVLWIDEIDKIFTKSNSNTDSGTTNRVMNNLITWLSEKNNNVFVVATANNISSLPLEILRRGRFDEIFFLDLPKFEERLNIFQIHLQKFRPLTWHTYNIYYLSKISYQFSGAEIEQAIIEAMHNAFYECREFNTEDIIYAINDLVPIAFIDEYTINNLQELAHVGKVRLA</sequence>
<dbReference type="GO" id="GO:0009507">
    <property type="term" value="C:chloroplast"/>
    <property type="evidence" value="ECO:0007669"/>
    <property type="project" value="UniProtKB-SubCell"/>
</dbReference>
<geneLocation type="plastid" evidence="9"/>
<evidence type="ECO:0000259" key="8">
    <source>
        <dbReference type="SMART" id="SM00382"/>
    </source>
</evidence>
<comment type="subcellular location">
    <subcellularLocation>
        <location evidence="1">Plastid</location>
        <location evidence="1">Chloroplast</location>
    </subcellularLocation>
</comment>
<dbReference type="PANTHER" id="PTHR42960">
    <property type="entry name" value="YCF46 PROTEIN"/>
    <property type="match status" value="1"/>
</dbReference>
<dbReference type="EMBL" id="MK814615">
    <property type="protein sequence ID" value="QCI04735.1"/>
    <property type="molecule type" value="Genomic_DNA"/>
</dbReference>
<evidence type="ECO:0000256" key="1">
    <source>
        <dbReference type="ARBA" id="ARBA00004229"/>
    </source>
</evidence>
<dbReference type="GO" id="GO:0016887">
    <property type="term" value="F:ATP hydrolysis activity"/>
    <property type="evidence" value="ECO:0007669"/>
    <property type="project" value="InterPro"/>
</dbReference>
<evidence type="ECO:0000256" key="5">
    <source>
        <dbReference type="ARBA" id="ARBA00022840"/>
    </source>
</evidence>
<organism evidence="9">
    <name type="scientific">Bornetia secundiflora</name>
    <dbReference type="NCBI Taxonomy" id="2575637"/>
    <lineage>
        <taxon>Eukaryota</taxon>
        <taxon>Rhodophyta</taxon>
        <taxon>Florideophyceae</taxon>
        <taxon>Rhodymeniophycidae</taxon>
        <taxon>Ceramiales</taxon>
        <taxon>Wrangeliaceae</taxon>
        <taxon>Bornetia</taxon>
    </lineage>
</organism>
<keyword evidence="3 9" id="KW-0934">Plastid</keyword>
<dbReference type="Gene3D" id="3.40.50.300">
    <property type="entry name" value="P-loop containing nucleotide triphosphate hydrolases"/>
    <property type="match status" value="1"/>
</dbReference>
<dbReference type="Pfam" id="PF00004">
    <property type="entry name" value="AAA"/>
    <property type="match status" value="1"/>
</dbReference>
<evidence type="ECO:0000256" key="3">
    <source>
        <dbReference type="ARBA" id="ARBA00022640"/>
    </source>
</evidence>
<dbReference type="InterPro" id="IPR003593">
    <property type="entry name" value="AAA+_ATPase"/>
</dbReference>
<accession>A0A4D6WT38</accession>
<dbReference type="InterPro" id="IPR052381">
    <property type="entry name" value="AAA_domain_protein"/>
</dbReference>
<proteinExistence type="inferred from homology"/>
<name>A0A4D6WT38_9FLOR</name>
<keyword evidence="5" id="KW-0067">ATP-binding</keyword>
<dbReference type="InterPro" id="IPR027417">
    <property type="entry name" value="P-loop_NTPase"/>
</dbReference>
<dbReference type="SMART" id="SM00382">
    <property type="entry name" value="AAA"/>
    <property type="match status" value="1"/>
</dbReference>
<evidence type="ECO:0000313" key="9">
    <source>
        <dbReference type="EMBL" id="QCI04735.1"/>
    </source>
</evidence>
<feature type="domain" description="AAA+ ATPase" evidence="8">
    <location>
        <begin position="256"/>
        <end position="391"/>
    </location>
</feature>
<dbReference type="Gene3D" id="1.10.8.60">
    <property type="match status" value="1"/>
</dbReference>
<dbReference type="GO" id="GO:0005524">
    <property type="term" value="F:ATP binding"/>
    <property type="evidence" value="ECO:0007669"/>
    <property type="project" value="UniProtKB-KW"/>
</dbReference>
<gene>
    <name evidence="9" type="primary">ycf46</name>
</gene>
<dbReference type="SUPFAM" id="SSF52540">
    <property type="entry name" value="P-loop containing nucleoside triphosphate hydrolases"/>
    <property type="match status" value="1"/>
</dbReference>
<evidence type="ECO:0000256" key="7">
    <source>
        <dbReference type="ARBA" id="ARBA00040480"/>
    </source>
</evidence>
<keyword evidence="4" id="KW-0547">Nucleotide-binding</keyword>
<dbReference type="CDD" id="cd19507">
    <property type="entry name" value="RecA-like_Ycf46-like"/>
    <property type="match status" value="1"/>
</dbReference>
<reference evidence="9" key="1">
    <citation type="journal article" date="2019" name="Mol. Phylogenet. Evol.">
        <title>Morphological evolution and classification of the red algal order Ceramiales inferred using plastid phylogenomics.</title>
        <authorList>
            <person name="Diaz-Tapia P."/>
            <person name="Pasella M.M."/>
            <person name="Verbruggen H."/>
            <person name="Maggs C.A."/>
        </authorList>
    </citation>
    <scope>NUCLEOTIDE SEQUENCE</scope>
    <source>
        <strain evidence="9">PD2926</strain>
    </source>
</reference>
<keyword evidence="2" id="KW-0150">Chloroplast</keyword>
<dbReference type="AlphaFoldDB" id="A0A4D6WT38"/>
<dbReference type="InterPro" id="IPR003959">
    <property type="entry name" value="ATPase_AAA_core"/>
</dbReference>
<evidence type="ECO:0000256" key="6">
    <source>
        <dbReference type="ARBA" id="ARBA00038088"/>
    </source>
</evidence>
<evidence type="ECO:0000256" key="4">
    <source>
        <dbReference type="ARBA" id="ARBA00022741"/>
    </source>
</evidence>
<evidence type="ECO:0000256" key="2">
    <source>
        <dbReference type="ARBA" id="ARBA00022528"/>
    </source>
</evidence>
<dbReference type="PANTHER" id="PTHR42960:SF1">
    <property type="entry name" value="YCF46 PROTEIN"/>
    <property type="match status" value="1"/>
</dbReference>